<evidence type="ECO:0000313" key="2">
    <source>
        <dbReference type="EMBL" id="KFD48796.1"/>
    </source>
</evidence>
<evidence type="ECO:0008006" key="4">
    <source>
        <dbReference type="Google" id="ProtNLM"/>
    </source>
</evidence>
<evidence type="ECO:0000313" key="3">
    <source>
        <dbReference type="Proteomes" id="UP000030764"/>
    </source>
</evidence>
<evidence type="ECO:0000256" key="1">
    <source>
        <dbReference type="ARBA" id="ARBA00010098"/>
    </source>
</evidence>
<dbReference type="EMBL" id="KL363284">
    <property type="protein sequence ID" value="KFD48796.1"/>
    <property type="molecule type" value="Genomic_DNA"/>
</dbReference>
<feature type="non-terminal residue" evidence="2">
    <location>
        <position position="582"/>
    </location>
</feature>
<comment type="similarity">
    <text evidence="1">Belongs to the RRN3 family.</text>
</comment>
<dbReference type="GO" id="GO:0001181">
    <property type="term" value="F:RNA polymerase I general transcription initiation factor activity"/>
    <property type="evidence" value="ECO:0007669"/>
    <property type="project" value="InterPro"/>
</dbReference>
<dbReference type="GO" id="GO:0006361">
    <property type="term" value="P:transcription initiation at RNA polymerase I promoter"/>
    <property type="evidence" value="ECO:0007669"/>
    <property type="project" value="InterPro"/>
</dbReference>
<dbReference type="Proteomes" id="UP000030764">
    <property type="component" value="Unassembled WGS sequence"/>
</dbReference>
<keyword evidence="3" id="KW-1185">Reference proteome</keyword>
<protein>
    <recommendedName>
        <fullName evidence="4">RNA polymerase I-specific transcription initiation factor RRN3</fullName>
    </recommendedName>
</protein>
<sequence length="582" mass="67046">MTMVALSDVSLSIKKFHEGDTAMYYSLCAMLTHSSLSENEMLVLLDGLEQCVDILNSNCTSLLTKVKSLDWRLFSDEVAKAHVRFLLALVASNLVHLDSVILVFVKKFLPDNVPLTTTVEQYDLQHGSTQDRIYTRAHIALQELHEFSPMVSNRLLKALSANYPFFRRHTVQIRDYNRNLLRVSEYLPYMKSELLSLVIEELSKLDTLYGRESYKELRNGKAGVFDLETDDLDSIRSKVTEAEEFAQKLDCCLSDLFVYLQNKCCDSAGNICHYEADATYNLFCSIFQQIVLPIRGCSCVPFIWLYLCSLNNGYAHKFLELLWLCVTDPNIILPFRSNASCYLASLAARAKVFSSDDVISWISVWVKWLHRYLENQDDIKHQHRQQHSLFYEMCQAVFYVVVFRCKEIAATKNGFRALRALQLNRLVTCTLNPLKFCDERVATNFANVARNYKIAFCHEVIERNRRASAGISKVMQRSEGFFPFDAYPLEESAHFISGLYNEYDDGNESEDSSTADVSDKEETTEEEEQLSSSLKKNSFSYHGSPGFMQRLAYYGRQSRRSSTFNWECQENNVNEHERSKQM</sequence>
<gene>
    <name evidence="2" type="ORF">M513_10351</name>
</gene>
<dbReference type="PANTHER" id="PTHR12790">
    <property type="entry name" value="TRANSCRIPTION INITIATION FACTOR IA RRN3"/>
    <property type="match status" value="1"/>
</dbReference>
<reference evidence="2 3" key="1">
    <citation type="journal article" date="2014" name="Nat. Genet.">
        <title>Genome and transcriptome of the porcine whipworm Trichuris suis.</title>
        <authorList>
            <person name="Jex A.R."/>
            <person name="Nejsum P."/>
            <person name="Schwarz E.M."/>
            <person name="Hu L."/>
            <person name="Young N.D."/>
            <person name="Hall R.S."/>
            <person name="Korhonen P.K."/>
            <person name="Liao S."/>
            <person name="Thamsborg S."/>
            <person name="Xia J."/>
            <person name="Xu P."/>
            <person name="Wang S."/>
            <person name="Scheerlinck J.P."/>
            <person name="Hofmann A."/>
            <person name="Sternberg P.W."/>
            <person name="Wang J."/>
            <person name="Gasser R.B."/>
        </authorList>
    </citation>
    <scope>NUCLEOTIDE SEQUENCE [LARGE SCALE GENOMIC DNA]</scope>
    <source>
        <strain evidence="2">DCEP-RM93M</strain>
    </source>
</reference>
<organism evidence="2 3">
    <name type="scientific">Trichuris suis</name>
    <name type="common">pig whipworm</name>
    <dbReference type="NCBI Taxonomy" id="68888"/>
    <lineage>
        <taxon>Eukaryota</taxon>
        <taxon>Metazoa</taxon>
        <taxon>Ecdysozoa</taxon>
        <taxon>Nematoda</taxon>
        <taxon>Enoplea</taxon>
        <taxon>Dorylaimia</taxon>
        <taxon>Trichinellida</taxon>
        <taxon>Trichuridae</taxon>
        <taxon>Trichuris</taxon>
    </lineage>
</organism>
<dbReference type="Pfam" id="PF05327">
    <property type="entry name" value="RRN3"/>
    <property type="match status" value="1"/>
</dbReference>
<dbReference type="GO" id="GO:0005634">
    <property type="term" value="C:nucleus"/>
    <property type="evidence" value="ECO:0007669"/>
    <property type="project" value="TreeGrafter"/>
</dbReference>
<dbReference type="PANTHER" id="PTHR12790:SF0">
    <property type="entry name" value="RNA POLYMERASE I-SPECIFIC TRANSCRIPTION INITIATION FACTOR RRN3-RELATED"/>
    <property type="match status" value="1"/>
</dbReference>
<dbReference type="InterPro" id="IPR007991">
    <property type="entry name" value="RNA_pol_I_trans_ini_fac_RRN3"/>
</dbReference>
<dbReference type="AlphaFoldDB" id="A0A085LV00"/>
<name>A0A085LV00_9BILA</name>
<proteinExistence type="inferred from homology"/>
<dbReference type="GO" id="GO:0001042">
    <property type="term" value="F:RNA polymerase I core binding"/>
    <property type="evidence" value="ECO:0007669"/>
    <property type="project" value="TreeGrafter"/>
</dbReference>
<accession>A0A085LV00</accession>